<proteinExistence type="predicted"/>
<evidence type="ECO:0000313" key="2">
    <source>
        <dbReference type="Proteomes" id="UP000578449"/>
    </source>
</evidence>
<dbReference type="RefSeq" id="WP_185053562.1">
    <property type="nucleotide sequence ID" value="NZ_BAABIX010000008.1"/>
</dbReference>
<dbReference type="Proteomes" id="UP000578449">
    <property type="component" value="Unassembled WGS sequence"/>
</dbReference>
<dbReference type="AlphaFoldDB" id="A0A840P5S7"/>
<gene>
    <name evidence="1" type="ORF">HNP84_006425</name>
</gene>
<sequence>MPSFTIQDVARRSGHRRHRIEVLAQQALWDARERGGVAAEAEAVQRLVGVVARMEVLG</sequence>
<organism evidence="1 2">
    <name type="scientific">Thermocatellispora tengchongensis</name>
    <dbReference type="NCBI Taxonomy" id="1073253"/>
    <lineage>
        <taxon>Bacteria</taxon>
        <taxon>Bacillati</taxon>
        <taxon>Actinomycetota</taxon>
        <taxon>Actinomycetes</taxon>
        <taxon>Streptosporangiales</taxon>
        <taxon>Streptosporangiaceae</taxon>
        <taxon>Thermocatellispora</taxon>
    </lineage>
</organism>
<reference evidence="1 2" key="1">
    <citation type="submission" date="2020-08" db="EMBL/GenBank/DDBJ databases">
        <title>Genomic Encyclopedia of Type Strains, Phase IV (KMG-IV): sequencing the most valuable type-strain genomes for metagenomic binning, comparative biology and taxonomic classification.</title>
        <authorList>
            <person name="Goeker M."/>
        </authorList>
    </citation>
    <scope>NUCLEOTIDE SEQUENCE [LARGE SCALE GENOMIC DNA]</scope>
    <source>
        <strain evidence="1 2">DSM 45615</strain>
    </source>
</reference>
<comment type="caution">
    <text evidence="1">The sequence shown here is derived from an EMBL/GenBank/DDBJ whole genome shotgun (WGS) entry which is preliminary data.</text>
</comment>
<protein>
    <submittedName>
        <fullName evidence="1">Uncharacterized protein</fullName>
    </submittedName>
</protein>
<keyword evidence="2" id="KW-1185">Reference proteome</keyword>
<accession>A0A840P5S7</accession>
<name>A0A840P5S7_9ACTN</name>
<dbReference type="EMBL" id="JACHGN010000015">
    <property type="protein sequence ID" value="MBB5136674.1"/>
    <property type="molecule type" value="Genomic_DNA"/>
</dbReference>
<evidence type="ECO:0000313" key="1">
    <source>
        <dbReference type="EMBL" id="MBB5136674.1"/>
    </source>
</evidence>